<keyword evidence="1" id="KW-0472">Membrane</keyword>
<keyword evidence="1" id="KW-0812">Transmembrane</keyword>
<gene>
    <name evidence="3" type="ORF">COS54_00585</name>
</gene>
<dbReference type="AlphaFoldDB" id="A0A2M7BEX2"/>
<protein>
    <recommendedName>
        <fullName evidence="2">DUF5666 domain-containing protein</fullName>
    </recommendedName>
</protein>
<organism evidence="3 4">
    <name type="scientific">Candidatus Shapirobacteria bacterium CG03_land_8_20_14_0_80_39_12</name>
    <dbReference type="NCBI Taxonomy" id="1974879"/>
    <lineage>
        <taxon>Bacteria</taxon>
        <taxon>Candidatus Shapironibacteriota</taxon>
    </lineage>
</organism>
<comment type="caution">
    <text evidence="3">The sequence shown here is derived from an EMBL/GenBank/DDBJ whole genome shotgun (WGS) entry which is preliminary data.</text>
</comment>
<keyword evidence="1" id="KW-1133">Transmembrane helix</keyword>
<dbReference type="InterPro" id="IPR043724">
    <property type="entry name" value="DUF5666"/>
</dbReference>
<proteinExistence type="predicted"/>
<evidence type="ECO:0000313" key="4">
    <source>
        <dbReference type="Proteomes" id="UP000229631"/>
    </source>
</evidence>
<dbReference type="Proteomes" id="UP000229631">
    <property type="component" value="Unassembled WGS sequence"/>
</dbReference>
<evidence type="ECO:0000256" key="1">
    <source>
        <dbReference type="SAM" id="Phobius"/>
    </source>
</evidence>
<sequence length="142" mass="14847">MKKNIIWAILIIVVGAGAFFGGIKYQQSKRTTQSAGFNGAQGRVAGQRQGIGNRAAFQPVNGDIVSSDAQSITVKLADGSSKIVILSDKTLINKASTATKADLTTGQKVAVFGTTNSDGSVTAQSIQLNPIMREIPTPKPTK</sequence>
<feature type="domain" description="DUF5666" evidence="2">
    <location>
        <begin position="62"/>
        <end position="126"/>
    </location>
</feature>
<evidence type="ECO:0000259" key="2">
    <source>
        <dbReference type="Pfam" id="PF18914"/>
    </source>
</evidence>
<reference evidence="4" key="1">
    <citation type="submission" date="2017-09" db="EMBL/GenBank/DDBJ databases">
        <title>Depth-based differentiation of microbial function through sediment-hosted aquifers and enrichment of novel symbionts in the deep terrestrial subsurface.</title>
        <authorList>
            <person name="Probst A.J."/>
            <person name="Ladd B."/>
            <person name="Jarett J.K."/>
            <person name="Geller-Mcgrath D.E."/>
            <person name="Sieber C.M.K."/>
            <person name="Emerson J.B."/>
            <person name="Anantharaman K."/>
            <person name="Thomas B.C."/>
            <person name="Malmstrom R."/>
            <person name="Stieglmeier M."/>
            <person name="Klingl A."/>
            <person name="Woyke T."/>
            <person name="Ryan C.M."/>
            <person name="Banfield J.F."/>
        </authorList>
    </citation>
    <scope>NUCLEOTIDE SEQUENCE [LARGE SCALE GENOMIC DNA]</scope>
</reference>
<dbReference type="Pfam" id="PF18914">
    <property type="entry name" value="DUF5666"/>
    <property type="match status" value="1"/>
</dbReference>
<dbReference type="EMBL" id="PEVC01000015">
    <property type="protein sequence ID" value="PIV01692.1"/>
    <property type="molecule type" value="Genomic_DNA"/>
</dbReference>
<feature type="transmembrane region" description="Helical" evidence="1">
    <location>
        <begin position="6"/>
        <end position="23"/>
    </location>
</feature>
<name>A0A2M7BEX2_9BACT</name>
<accession>A0A2M7BEX2</accession>
<evidence type="ECO:0000313" key="3">
    <source>
        <dbReference type="EMBL" id="PIV01692.1"/>
    </source>
</evidence>